<dbReference type="Pfam" id="PF00512">
    <property type="entry name" value="HisKA"/>
    <property type="match status" value="1"/>
</dbReference>
<dbReference type="KEGG" id="mic:Mic7113_0260"/>
<evidence type="ECO:0000256" key="7">
    <source>
        <dbReference type="ARBA" id="ARBA00023012"/>
    </source>
</evidence>
<dbReference type="SMART" id="SM00091">
    <property type="entry name" value="PAS"/>
    <property type="match status" value="4"/>
</dbReference>
<evidence type="ECO:0000256" key="2">
    <source>
        <dbReference type="ARBA" id="ARBA00006402"/>
    </source>
</evidence>
<reference evidence="12 13" key="1">
    <citation type="submission" date="2012-06" db="EMBL/GenBank/DDBJ databases">
        <title>Finished chromosome of genome of Microcoleus sp. PCC 7113.</title>
        <authorList>
            <consortium name="US DOE Joint Genome Institute"/>
            <person name="Gugger M."/>
            <person name="Coursin T."/>
            <person name="Rippka R."/>
            <person name="Tandeau De Marsac N."/>
            <person name="Huntemann M."/>
            <person name="Wei C.-L."/>
            <person name="Han J."/>
            <person name="Detter J.C."/>
            <person name="Han C."/>
            <person name="Tapia R."/>
            <person name="Chen A."/>
            <person name="Kyrpides N."/>
            <person name="Mavromatis K."/>
            <person name="Markowitz V."/>
            <person name="Szeto E."/>
            <person name="Ivanova N."/>
            <person name="Pagani I."/>
            <person name="Pati A."/>
            <person name="Goodwin L."/>
            <person name="Nordberg H.P."/>
            <person name="Cantor M.N."/>
            <person name="Hua S.X."/>
            <person name="Woyke T."/>
            <person name="Kerfeld C.A."/>
        </authorList>
    </citation>
    <scope>NUCLEOTIDE SEQUENCE [LARGE SCALE GENOMIC DNA]</scope>
    <source>
        <strain evidence="12 13">PCC 7113</strain>
    </source>
</reference>
<dbReference type="FunFam" id="3.30.565.10:FF:000006">
    <property type="entry name" value="Sensor histidine kinase WalK"/>
    <property type="match status" value="1"/>
</dbReference>
<dbReference type="InterPro" id="IPR036890">
    <property type="entry name" value="HATPase_C_sf"/>
</dbReference>
<dbReference type="SUPFAM" id="SSF47384">
    <property type="entry name" value="Homodimeric domain of signal transducing histidine kinase"/>
    <property type="match status" value="1"/>
</dbReference>
<evidence type="ECO:0000256" key="3">
    <source>
        <dbReference type="ARBA" id="ARBA00012438"/>
    </source>
</evidence>
<dbReference type="InterPro" id="IPR013655">
    <property type="entry name" value="PAS_fold_3"/>
</dbReference>
<comment type="similarity">
    <text evidence="2">In the N-terminal section; belongs to the phytochrome family.</text>
</comment>
<evidence type="ECO:0000256" key="5">
    <source>
        <dbReference type="ARBA" id="ARBA00022679"/>
    </source>
</evidence>
<dbReference type="InterPro" id="IPR001610">
    <property type="entry name" value="PAC"/>
</dbReference>
<dbReference type="STRING" id="1173027.Mic7113_0260"/>
<keyword evidence="13" id="KW-1185">Reference proteome</keyword>
<dbReference type="HOGENOM" id="CLU_000445_114_44_3"/>
<dbReference type="Pfam" id="PF01590">
    <property type="entry name" value="GAF"/>
    <property type="match status" value="2"/>
</dbReference>
<keyword evidence="6" id="KW-0418">Kinase</keyword>
<dbReference type="CDD" id="cd00082">
    <property type="entry name" value="HisKA"/>
    <property type="match status" value="1"/>
</dbReference>
<dbReference type="SMART" id="SM00387">
    <property type="entry name" value="HATPase_c"/>
    <property type="match status" value="1"/>
</dbReference>
<dbReference type="SUPFAM" id="SSF55785">
    <property type="entry name" value="PYP-like sensor domain (PAS domain)"/>
    <property type="match status" value="4"/>
</dbReference>
<keyword evidence="5" id="KW-0808">Transferase</keyword>
<dbReference type="PRINTS" id="PR00344">
    <property type="entry name" value="BCTRLSENSOR"/>
</dbReference>
<dbReference type="PROSITE" id="PS50113">
    <property type="entry name" value="PAC"/>
    <property type="match status" value="1"/>
</dbReference>
<evidence type="ECO:0000256" key="1">
    <source>
        <dbReference type="ARBA" id="ARBA00000085"/>
    </source>
</evidence>
<dbReference type="InterPro" id="IPR003661">
    <property type="entry name" value="HisK_dim/P_dom"/>
</dbReference>
<dbReference type="SUPFAM" id="SSF55874">
    <property type="entry name" value="ATPase domain of HSP90 chaperone/DNA topoisomerase II/histidine kinase"/>
    <property type="match status" value="1"/>
</dbReference>
<dbReference type="PANTHER" id="PTHR43304">
    <property type="entry name" value="PHYTOCHROME-LIKE PROTEIN CPH1"/>
    <property type="match status" value="1"/>
</dbReference>
<dbReference type="PROSITE" id="PS50046">
    <property type="entry name" value="PHYTOCHROME_2"/>
    <property type="match status" value="1"/>
</dbReference>
<dbReference type="Pfam" id="PF02518">
    <property type="entry name" value="HATPase_c"/>
    <property type="match status" value="1"/>
</dbReference>
<dbReference type="SUPFAM" id="SSF55781">
    <property type="entry name" value="GAF domain-like"/>
    <property type="match status" value="2"/>
</dbReference>
<dbReference type="InterPro" id="IPR005467">
    <property type="entry name" value="His_kinase_dom"/>
</dbReference>
<dbReference type="Pfam" id="PF08448">
    <property type="entry name" value="PAS_4"/>
    <property type="match status" value="1"/>
</dbReference>
<dbReference type="InterPro" id="IPR003018">
    <property type="entry name" value="GAF"/>
</dbReference>
<dbReference type="EMBL" id="CP003630">
    <property type="protein sequence ID" value="AFZ16190.1"/>
    <property type="molecule type" value="Genomic_DNA"/>
</dbReference>
<sequence>MKAPVPTHETARLEALSQYNILDTAPEEAFDDFTCLAAQICETPIALITLVDHHRQWVKSKIGWTVSETSREISFCAHTILGTEILVVQDAWADERFVTNPLVTAEPHVRFYAGAPLITAAGYALGSLCVIDYVPRELSPQQLSALQTLSRQVMTQLELKRTVAELAQTKQQSQQLIKLTYDIREYQQAQEERNALQGALQGFFNLSLDLLCIAGLDGYFKHLNPAYEKTLGYSREELQSQPFLNFVHPDDKAATLAEVQKLTRGAPTIYLENRYRCKDGSYKWLAWTAFPHVKDGLLYCVARDITQLKQAEQERLQLLHREQAAHNQITKILESITDAFFALDGEWRFTYVNQQAERLLQRKRSELLGQSVWDEFPEAVTSLFYQEYHRAVTEEVSVEFEAFYPPLKTWFSVHAYPGKQGLSVYFEDINQRKQAQESLQSSEERYRLLFENNPQPMWVNDLETLAIVAVNEAAINHYGYSREEFLAMTIADIRPAADIPALLENMANVTPGLNKKGVWRHRKKDGSLIEVEITTYSLTFVGRQAQLVLANDVTERRRAEKALIETTQFQRAILDSANYAIISTTPDGIIRTFNAAAQRLLGYTAEEVVGKVTPLVIHDYAEVVQRAQELSEELGFWVEPGFESFVAKTRLGKIDEREWTYIRKDGSRFPVLLSITAVRDLEGNITGFLGIGHDITECQQAEAELQRQHRRSQLFTEITLKIRQSLQLEDILQTTVTEVQKILQVDRVLIYRVWPDGKGCTVTEAVQPGWPAILGMSFAEEVFPLKYQELYRQGQVHAIADVEQAYAEMTPCLLEFLHPWGVKAKLVVPILLSGQLWGLLIAHHCTHPRPWTSFETELLQQLSEQIGLALAQAQLLERETRQRLELARSNAELQEFAYVASHDLQEPLRKIQAFGDRLKVKYSEVLTEQGRDYLKRMQNAAERMQALINDLLTLSRVTTRAQPFVTTKLTQVLQEVLSDLEVSIQQANGRIEVGELPILEADPIQMRQLLQNLIGNALKFYRQEEPPIIKIYSQQLTDWERQPTQGLNRIERCQIFIEDNGIGFDEKYLDRIFNAFQRLHGRSEYEGTGMGLAICRKIVERHDGTITAQSSPNLGATFIITLPLQQRQGDRAK</sequence>
<gene>
    <name evidence="12" type="ORF">Mic7113_0260</name>
</gene>
<keyword evidence="4" id="KW-0597">Phosphoprotein</keyword>
<feature type="domain" description="PAC" evidence="11">
    <location>
        <begin position="655"/>
        <end position="707"/>
    </location>
</feature>
<comment type="catalytic activity">
    <reaction evidence="1">
        <text>ATP + protein L-histidine = ADP + protein N-phospho-L-histidine.</text>
        <dbReference type="EC" id="2.7.13.3"/>
    </reaction>
</comment>
<feature type="domain" description="PAS" evidence="10">
    <location>
        <begin position="566"/>
        <end position="611"/>
    </location>
</feature>
<dbReference type="InterPro" id="IPR036097">
    <property type="entry name" value="HisK_dim/P_sf"/>
</dbReference>
<dbReference type="OrthoDB" id="9808408at2"/>
<dbReference type="InterPro" id="IPR000700">
    <property type="entry name" value="PAS-assoc_C"/>
</dbReference>
<dbReference type="eggNOG" id="COG5002">
    <property type="taxonomic scope" value="Bacteria"/>
</dbReference>
<dbReference type="FunFam" id="3.30.450.20:FF:000156">
    <property type="entry name" value="Two-component sensor histidine kinase"/>
    <property type="match status" value="1"/>
</dbReference>
<dbReference type="Gene3D" id="1.10.287.130">
    <property type="match status" value="1"/>
</dbReference>
<dbReference type="Gene3D" id="3.30.565.10">
    <property type="entry name" value="Histidine kinase-like ATPase, C-terminal domain"/>
    <property type="match status" value="1"/>
</dbReference>
<dbReference type="AlphaFoldDB" id="K9W741"/>
<dbReference type="Gene3D" id="3.30.450.20">
    <property type="entry name" value="PAS domain"/>
    <property type="match status" value="4"/>
</dbReference>
<dbReference type="InterPro" id="IPR035965">
    <property type="entry name" value="PAS-like_dom_sf"/>
</dbReference>
<dbReference type="GO" id="GO:0006355">
    <property type="term" value="P:regulation of DNA-templated transcription"/>
    <property type="evidence" value="ECO:0007669"/>
    <property type="project" value="InterPro"/>
</dbReference>
<evidence type="ECO:0000259" key="10">
    <source>
        <dbReference type="PROSITE" id="PS50112"/>
    </source>
</evidence>
<evidence type="ECO:0000256" key="6">
    <source>
        <dbReference type="ARBA" id="ARBA00022777"/>
    </source>
</evidence>
<dbReference type="EC" id="2.7.13.3" evidence="3"/>
<dbReference type="PANTHER" id="PTHR43304:SF1">
    <property type="entry name" value="PAC DOMAIN-CONTAINING PROTEIN"/>
    <property type="match status" value="1"/>
</dbReference>
<evidence type="ECO:0000259" key="9">
    <source>
        <dbReference type="PROSITE" id="PS50109"/>
    </source>
</evidence>
<feature type="domain" description="PAS" evidence="10">
    <location>
        <begin position="217"/>
        <end position="266"/>
    </location>
</feature>
<dbReference type="InterPro" id="IPR003594">
    <property type="entry name" value="HATPase_dom"/>
</dbReference>
<dbReference type="InterPro" id="IPR004358">
    <property type="entry name" value="Sig_transdc_His_kin-like_C"/>
</dbReference>
<keyword evidence="7" id="KW-0902">Two-component regulatory system</keyword>
<dbReference type="InterPro" id="IPR013767">
    <property type="entry name" value="PAS_fold"/>
</dbReference>
<feature type="domain" description="PAS" evidence="10">
    <location>
        <begin position="325"/>
        <end position="395"/>
    </location>
</feature>
<dbReference type="Pfam" id="PF08447">
    <property type="entry name" value="PAS_3"/>
    <property type="match status" value="1"/>
</dbReference>
<organism evidence="12 13">
    <name type="scientific">Allocoleopsis franciscana PCC 7113</name>
    <dbReference type="NCBI Taxonomy" id="1173027"/>
    <lineage>
        <taxon>Bacteria</taxon>
        <taxon>Bacillati</taxon>
        <taxon>Cyanobacteriota</taxon>
        <taxon>Cyanophyceae</taxon>
        <taxon>Coleofasciculales</taxon>
        <taxon>Coleofasciculaceae</taxon>
        <taxon>Allocoleopsis</taxon>
        <taxon>Allocoleopsis franciscana</taxon>
    </lineage>
</organism>
<evidence type="ECO:0000259" key="8">
    <source>
        <dbReference type="PROSITE" id="PS50046"/>
    </source>
</evidence>
<dbReference type="PROSITE" id="PS50109">
    <property type="entry name" value="HIS_KIN"/>
    <property type="match status" value="1"/>
</dbReference>
<accession>K9W741</accession>
<name>K9W741_9CYAN</name>
<feature type="domain" description="Histidine kinase" evidence="9">
    <location>
        <begin position="899"/>
        <end position="1126"/>
    </location>
</feature>
<feature type="domain" description="PAS" evidence="10">
    <location>
        <begin position="442"/>
        <end position="486"/>
    </location>
</feature>
<evidence type="ECO:0000313" key="12">
    <source>
        <dbReference type="EMBL" id="AFZ16190.1"/>
    </source>
</evidence>
<evidence type="ECO:0000256" key="4">
    <source>
        <dbReference type="ARBA" id="ARBA00022553"/>
    </source>
</evidence>
<dbReference type="Proteomes" id="UP000010471">
    <property type="component" value="Chromosome"/>
</dbReference>
<dbReference type="eggNOG" id="COG5000">
    <property type="taxonomic scope" value="Bacteria"/>
</dbReference>
<dbReference type="InterPro" id="IPR016132">
    <property type="entry name" value="Phyto_chromo_attachment"/>
</dbReference>
<dbReference type="InterPro" id="IPR052162">
    <property type="entry name" value="Sensor_kinase/Photoreceptor"/>
</dbReference>
<dbReference type="InterPro" id="IPR013656">
    <property type="entry name" value="PAS_4"/>
</dbReference>
<dbReference type="SMART" id="SM00086">
    <property type="entry name" value="PAC"/>
    <property type="match status" value="3"/>
</dbReference>
<dbReference type="CDD" id="cd00130">
    <property type="entry name" value="PAS"/>
    <property type="match status" value="4"/>
</dbReference>
<evidence type="ECO:0000259" key="11">
    <source>
        <dbReference type="PROSITE" id="PS50113"/>
    </source>
</evidence>
<dbReference type="SMART" id="SM00388">
    <property type="entry name" value="HisKA"/>
    <property type="match status" value="1"/>
</dbReference>
<dbReference type="Gene3D" id="3.30.450.40">
    <property type="match status" value="2"/>
</dbReference>
<protein>
    <recommendedName>
        <fullName evidence="3">histidine kinase</fullName>
        <ecNumber evidence="3">2.7.13.3</ecNumber>
    </recommendedName>
</protein>
<dbReference type="PROSITE" id="PS50112">
    <property type="entry name" value="PAS"/>
    <property type="match status" value="4"/>
</dbReference>
<dbReference type="GO" id="GO:0000155">
    <property type="term" value="F:phosphorelay sensor kinase activity"/>
    <property type="evidence" value="ECO:0007669"/>
    <property type="project" value="InterPro"/>
</dbReference>
<dbReference type="InterPro" id="IPR000014">
    <property type="entry name" value="PAS"/>
</dbReference>
<dbReference type="eggNOG" id="COG2203">
    <property type="taxonomic scope" value="Bacteria"/>
</dbReference>
<proteinExistence type="inferred from homology"/>
<dbReference type="InterPro" id="IPR029016">
    <property type="entry name" value="GAF-like_dom_sf"/>
</dbReference>
<evidence type="ECO:0000313" key="13">
    <source>
        <dbReference type="Proteomes" id="UP000010471"/>
    </source>
</evidence>
<dbReference type="Pfam" id="PF00989">
    <property type="entry name" value="PAS"/>
    <property type="match status" value="2"/>
</dbReference>
<dbReference type="SMART" id="SM00065">
    <property type="entry name" value="GAF"/>
    <property type="match status" value="2"/>
</dbReference>
<feature type="domain" description="Phytochrome chromophore attachment site" evidence="8">
    <location>
        <begin position="727"/>
        <end position="865"/>
    </location>
</feature>
<dbReference type="eggNOG" id="COG4251">
    <property type="taxonomic scope" value="Bacteria"/>
</dbReference>
<dbReference type="RefSeq" id="WP_015180354.1">
    <property type="nucleotide sequence ID" value="NC_019738.1"/>
</dbReference>
<dbReference type="NCBIfam" id="TIGR00229">
    <property type="entry name" value="sensory_box"/>
    <property type="match status" value="4"/>
</dbReference>
<dbReference type="eggNOG" id="COG2202">
    <property type="taxonomic scope" value="Bacteria"/>
</dbReference>